<proteinExistence type="predicted"/>
<keyword evidence="3" id="KW-0648">Protein biosynthesis</keyword>
<accession>A0A7X0J7I2</accession>
<dbReference type="GO" id="GO:0005525">
    <property type="term" value="F:GTP binding"/>
    <property type="evidence" value="ECO:0007669"/>
    <property type="project" value="UniProtKB-KW"/>
</dbReference>
<comment type="caution">
    <text evidence="3">The sequence shown here is derived from an EMBL/GenBank/DDBJ whole genome shotgun (WGS) entry which is preliminary data.</text>
</comment>
<protein>
    <submittedName>
        <fullName evidence="3">Translation elongation factor EF-Tu-like GTPase</fullName>
    </submittedName>
</protein>
<dbReference type="SUPFAM" id="SSF50465">
    <property type="entry name" value="EF-Tu/eEF-1alpha/eIF2-gamma C-terminal domain"/>
    <property type="match status" value="1"/>
</dbReference>
<name>A0A7X0J7I2_9SPHI</name>
<sequence length="172" mass="19891">MSLNINTVAVFKKIENNEMYLYVNGHLIYKRWLDSGQSKVFDVMAYDKYTLTSIRDLEYENGISNLVRIKAEIKLKTAEEGGRKTGFISGYRPDHVFEHKEDGNLLQSFIGDIVFEDQSTIEPGETKLVIVRFLLNQSIEKYLYSGRKWWIHEGAHVIGEAEIIQIQDIEPS</sequence>
<organism evidence="3 4">
    <name type="scientific">Pedobacter cryoconitis</name>
    <dbReference type="NCBI Taxonomy" id="188932"/>
    <lineage>
        <taxon>Bacteria</taxon>
        <taxon>Pseudomonadati</taxon>
        <taxon>Bacteroidota</taxon>
        <taxon>Sphingobacteriia</taxon>
        <taxon>Sphingobacteriales</taxon>
        <taxon>Sphingobacteriaceae</taxon>
        <taxon>Pedobacter</taxon>
    </lineage>
</organism>
<dbReference type="GO" id="GO:0003746">
    <property type="term" value="F:translation elongation factor activity"/>
    <property type="evidence" value="ECO:0007669"/>
    <property type="project" value="UniProtKB-KW"/>
</dbReference>
<evidence type="ECO:0000313" key="4">
    <source>
        <dbReference type="Proteomes" id="UP000521017"/>
    </source>
</evidence>
<dbReference type="RefSeq" id="WP_184626502.1">
    <property type="nucleotide sequence ID" value="NZ_JACHCC010000008.1"/>
</dbReference>
<evidence type="ECO:0000313" key="3">
    <source>
        <dbReference type="EMBL" id="MBB6501101.1"/>
    </source>
</evidence>
<dbReference type="InterPro" id="IPR009001">
    <property type="entry name" value="Transl_elong_EF1A/Init_IF2_C"/>
</dbReference>
<reference evidence="3 4" key="1">
    <citation type="submission" date="2020-08" db="EMBL/GenBank/DDBJ databases">
        <title>Genomic Encyclopedia of Type Strains, Phase IV (KMG-V): Genome sequencing to study the core and pangenomes of soil and plant-associated prokaryotes.</title>
        <authorList>
            <person name="Whitman W."/>
        </authorList>
    </citation>
    <scope>NUCLEOTIDE SEQUENCE [LARGE SCALE GENOMIC DNA]</scope>
    <source>
        <strain evidence="3 4">M2T3</strain>
    </source>
</reference>
<dbReference type="AlphaFoldDB" id="A0A7X0J7I2"/>
<keyword evidence="1" id="KW-0547">Nucleotide-binding</keyword>
<dbReference type="Gene3D" id="2.40.30.10">
    <property type="entry name" value="Translation factors"/>
    <property type="match status" value="1"/>
</dbReference>
<gene>
    <name evidence="3" type="ORF">HDF25_003264</name>
</gene>
<dbReference type="Proteomes" id="UP000521017">
    <property type="component" value="Unassembled WGS sequence"/>
</dbReference>
<keyword evidence="2" id="KW-0342">GTP-binding</keyword>
<dbReference type="EMBL" id="JACHCC010000008">
    <property type="protein sequence ID" value="MBB6501101.1"/>
    <property type="molecule type" value="Genomic_DNA"/>
</dbReference>
<evidence type="ECO:0000256" key="1">
    <source>
        <dbReference type="ARBA" id="ARBA00022741"/>
    </source>
</evidence>
<keyword evidence="3" id="KW-0251">Elongation factor</keyword>
<evidence type="ECO:0000256" key="2">
    <source>
        <dbReference type="ARBA" id="ARBA00023134"/>
    </source>
</evidence>